<evidence type="ECO:0000313" key="3">
    <source>
        <dbReference type="Proteomes" id="UP001163823"/>
    </source>
</evidence>
<dbReference type="KEGG" id="qsa:O6P43_026679"/>
<organism evidence="2 3">
    <name type="scientific">Quillaja saponaria</name>
    <name type="common">Soap bark tree</name>
    <dbReference type="NCBI Taxonomy" id="32244"/>
    <lineage>
        <taxon>Eukaryota</taxon>
        <taxon>Viridiplantae</taxon>
        <taxon>Streptophyta</taxon>
        <taxon>Embryophyta</taxon>
        <taxon>Tracheophyta</taxon>
        <taxon>Spermatophyta</taxon>
        <taxon>Magnoliopsida</taxon>
        <taxon>eudicotyledons</taxon>
        <taxon>Gunneridae</taxon>
        <taxon>Pentapetalae</taxon>
        <taxon>rosids</taxon>
        <taxon>fabids</taxon>
        <taxon>Fabales</taxon>
        <taxon>Quillajaceae</taxon>
        <taxon>Quillaja</taxon>
    </lineage>
</organism>
<dbReference type="Proteomes" id="UP001163823">
    <property type="component" value="Chromosome 11"/>
</dbReference>
<keyword evidence="3" id="KW-1185">Reference proteome</keyword>
<sequence length="124" mass="13907">MGRDMVDLKVMKGLCANGILFNVLRNPQLCEMVSGINRGPEGYKPPSFEKARTTLSDECKSNVEKDLTPIKDTWYNQGCSIVSDGWSNVKHRPLINVIAVNSHGAMFLYTDDFLGIEKNRICHC</sequence>
<dbReference type="Pfam" id="PF04937">
    <property type="entry name" value="DUF659"/>
    <property type="match status" value="1"/>
</dbReference>
<dbReference type="EMBL" id="JARAOO010000011">
    <property type="protein sequence ID" value="KAJ7950490.1"/>
    <property type="molecule type" value="Genomic_DNA"/>
</dbReference>
<dbReference type="PANTHER" id="PTHR32166:SF123">
    <property type="entry name" value="BED-TYPE DOMAIN-CONTAINING PROTEIN"/>
    <property type="match status" value="1"/>
</dbReference>
<dbReference type="AlphaFoldDB" id="A0AAD7PD75"/>
<evidence type="ECO:0000259" key="1">
    <source>
        <dbReference type="Pfam" id="PF04937"/>
    </source>
</evidence>
<feature type="domain" description="DUF659" evidence="1">
    <location>
        <begin position="46"/>
        <end position="116"/>
    </location>
</feature>
<dbReference type="PANTHER" id="PTHR32166">
    <property type="entry name" value="OSJNBA0013A04.12 PROTEIN"/>
    <property type="match status" value="1"/>
</dbReference>
<gene>
    <name evidence="2" type="ORF">O6P43_026679</name>
</gene>
<proteinExistence type="predicted"/>
<name>A0AAD7PD75_QUISA</name>
<comment type="caution">
    <text evidence="2">The sequence shown here is derived from an EMBL/GenBank/DDBJ whole genome shotgun (WGS) entry which is preliminary data.</text>
</comment>
<reference evidence="2" key="1">
    <citation type="journal article" date="2023" name="Science">
        <title>Elucidation of the pathway for biosynthesis of saponin adjuvants from the soapbark tree.</title>
        <authorList>
            <person name="Reed J."/>
            <person name="Orme A."/>
            <person name="El-Demerdash A."/>
            <person name="Owen C."/>
            <person name="Martin L.B.B."/>
            <person name="Misra R.C."/>
            <person name="Kikuchi S."/>
            <person name="Rejzek M."/>
            <person name="Martin A.C."/>
            <person name="Harkess A."/>
            <person name="Leebens-Mack J."/>
            <person name="Louveau T."/>
            <person name="Stephenson M.J."/>
            <person name="Osbourn A."/>
        </authorList>
    </citation>
    <scope>NUCLEOTIDE SEQUENCE</scope>
    <source>
        <strain evidence="2">S10</strain>
    </source>
</reference>
<accession>A0AAD7PD75</accession>
<protein>
    <submittedName>
        <fullName evidence="2">DUF659 domain-containing protein</fullName>
    </submittedName>
</protein>
<evidence type="ECO:0000313" key="2">
    <source>
        <dbReference type="EMBL" id="KAJ7950490.1"/>
    </source>
</evidence>
<dbReference type="InterPro" id="IPR007021">
    <property type="entry name" value="DUF659"/>
</dbReference>